<proteinExistence type="predicted"/>
<evidence type="ECO:0000313" key="5">
    <source>
        <dbReference type="EMBL" id="AWK89537.1"/>
    </source>
</evidence>
<dbReference type="PROSITE" id="PS00041">
    <property type="entry name" value="HTH_ARAC_FAMILY_1"/>
    <property type="match status" value="1"/>
</dbReference>
<gene>
    <name evidence="5" type="ORF">DEW08_26310</name>
</gene>
<keyword evidence="5" id="KW-0614">Plasmid</keyword>
<geneLocation type="plasmid" evidence="5 6">
    <name>unnamed2</name>
</geneLocation>
<evidence type="ECO:0000256" key="3">
    <source>
        <dbReference type="ARBA" id="ARBA00023163"/>
    </source>
</evidence>
<keyword evidence="2" id="KW-0238">DNA-binding</keyword>
<dbReference type="InterPro" id="IPR018062">
    <property type="entry name" value="HTH_AraC-typ_CS"/>
</dbReference>
<evidence type="ECO:0000256" key="2">
    <source>
        <dbReference type="ARBA" id="ARBA00023125"/>
    </source>
</evidence>
<dbReference type="SMART" id="SM00342">
    <property type="entry name" value="HTH_ARAC"/>
    <property type="match status" value="1"/>
</dbReference>
<reference evidence="6" key="1">
    <citation type="submission" date="2018-05" db="EMBL/GenBank/DDBJ databases">
        <title>Azospirillum thermophila sp. nov., a novel isolated from hot spring.</title>
        <authorList>
            <person name="Zhao Z."/>
        </authorList>
    </citation>
    <scope>NUCLEOTIDE SEQUENCE [LARGE SCALE GENOMIC DNA]</scope>
    <source>
        <strain evidence="6">CFH 70021</strain>
        <plasmid evidence="6">unnamed2</plasmid>
    </source>
</reference>
<dbReference type="AlphaFoldDB" id="A0A2S2CZ55"/>
<dbReference type="GO" id="GO:0003700">
    <property type="term" value="F:DNA-binding transcription factor activity"/>
    <property type="evidence" value="ECO:0007669"/>
    <property type="project" value="InterPro"/>
</dbReference>
<dbReference type="RefSeq" id="WP_109332929.1">
    <property type="nucleotide sequence ID" value="NZ_CP029357.1"/>
</dbReference>
<dbReference type="OrthoDB" id="9802263at2"/>
<dbReference type="Proteomes" id="UP000245629">
    <property type="component" value="Plasmid unnamed2"/>
</dbReference>
<accession>A0A2S2CZ55</accession>
<name>A0A2S2CZ55_9PROT</name>
<dbReference type="PANTHER" id="PTHR46796:SF12">
    <property type="entry name" value="HTH-TYPE DNA-BINDING TRANSCRIPTIONAL ACTIVATOR EUTR"/>
    <property type="match status" value="1"/>
</dbReference>
<keyword evidence="6" id="KW-1185">Reference proteome</keyword>
<organism evidence="5 6">
    <name type="scientific">Azospirillum thermophilum</name>
    <dbReference type="NCBI Taxonomy" id="2202148"/>
    <lineage>
        <taxon>Bacteria</taxon>
        <taxon>Pseudomonadati</taxon>
        <taxon>Pseudomonadota</taxon>
        <taxon>Alphaproteobacteria</taxon>
        <taxon>Rhodospirillales</taxon>
        <taxon>Azospirillaceae</taxon>
        <taxon>Azospirillum</taxon>
    </lineage>
</organism>
<dbReference type="Gene3D" id="1.10.10.60">
    <property type="entry name" value="Homeodomain-like"/>
    <property type="match status" value="1"/>
</dbReference>
<dbReference type="InterPro" id="IPR050204">
    <property type="entry name" value="AraC_XylS_family_regulators"/>
</dbReference>
<dbReference type="PROSITE" id="PS01124">
    <property type="entry name" value="HTH_ARAC_FAMILY_2"/>
    <property type="match status" value="1"/>
</dbReference>
<evidence type="ECO:0000259" key="4">
    <source>
        <dbReference type="PROSITE" id="PS01124"/>
    </source>
</evidence>
<dbReference type="GO" id="GO:0043565">
    <property type="term" value="F:sequence-specific DNA binding"/>
    <property type="evidence" value="ECO:0007669"/>
    <property type="project" value="InterPro"/>
</dbReference>
<keyword evidence="1" id="KW-0805">Transcription regulation</keyword>
<sequence>MTVEDRKLPLSAHRLFATRDLDEARDRIAQAYKPHRLNFAAPGQPLDTEFRRVSVGSASLNLLRYGADVVIEPGALESFYLIQIPLAGRCEIDHGGRTVGSDAAVASIVSPTRPVTMRWGADCDQLMLQIERKALERFMEDAYQVTVRDPLVFDPALPLETGCGASLKNLLLFIGTEFDRGSPVATTPAVANQLTAAAVSLLLAGQPNSYSTALAPGRSAAAPTHLKRALDYMEANLDQPVTLAQIVQASGVSMRALFDSFHRFRNCTPMAYLKARRLEKARAQLAAGGAPSVTEAALAWGFSHFGNFAADYKRAFGESPSETLRRARGR</sequence>
<evidence type="ECO:0000313" key="6">
    <source>
        <dbReference type="Proteomes" id="UP000245629"/>
    </source>
</evidence>
<dbReference type="InterPro" id="IPR018060">
    <property type="entry name" value="HTH_AraC"/>
</dbReference>
<evidence type="ECO:0000256" key="1">
    <source>
        <dbReference type="ARBA" id="ARBA00023015"/>
    </source>
</evidence>
<feature type="domain" description="HTH araC/xylS-type" evidence="4">
    <location>
        <begin position="227"/>
        <end position="326"/>
    </location>
</feature>
<keyword evidence="3" id="KW-0804">Transcription</keyword>
<dbReference type="Pfam" id="PF12833">
    <property type="entry name" value="HTH_18"/>
    <property type="match status" value="1"/>
</dbReference>
<dbReference type="InterPro" id="IPR035418">
    <property type="entry name" value="AraC-bd_2"/>
</dbReference>
<dbReference type="InterPro" id="IPR009057">
    <property type="entry name" value="Homeodomain-like_sf"/>
</dbReference>
<dbReference type="SUPFAM" id="SSF46689">
    <property type="entry name" value="Homeodomain-like"/>
    <property type="match status" value="2"/>
</dbReference>
<dbReference type="EMBL" id="CP029357">
    <property type="protein sequence ID" value="AWK89537.1"/>
    <property type="molecule type" value="Genomic_DNA"/>
</dbReference>
<dbReference type="PANTHER" id="PTHR46796">
    <property type="entry name" value="HTH-TYPE TRANSCRIPTIONAL ACTIVATOR RHAS-RELATED"/>
    <property type="match status" value="1"/>
</dbReference>
<dbReference type="Pfam" id="PF14525">
    <property type="entry name" value="AraC_binding_2"/>
    <property type="match status" value="1"/>
</dbReference>
<dbReference type="KEGG" id="azz:DEW08_26310"/>
<protein>
    <submittedName>
        <fullName evidence="5">AraC family transcriptional regulator</fullName>
    </submittedName>
</protein>